<dbReference type="RefSeq" id="WP_386405869.1">
    <property type="nucleotide sequence ID" value="NZ_JBHTJH010000004.1"/>
</dbReference>
<evidence type="ECO:0000256" key="1">
    <source>
        <dbReference type="ARBA" id="ARBA00022729"/>
    </source>
</evidence>
<dbReference type="EMBL" id="JBHTJH010000004">
    <property type="protein sequence ID" value="MFD0861926.1"/>
    <property type="molecule type" value="Genomic_DNA"/>
</dbReference>
<keyword evidence="5" id="KW-1185">Reference proteome</keyword>
<evidence type="ECO:0000313" key="5">
    <source>
        <dbReference type="Proteomes" id="UP001596978"/>
    </source>
</evidence>
<comment type="caution">
    <text evidence="4">The sequence shown here is derived from an EMBL/GenBank/DDBJ whole genome shotgun (WGS) entry which is preliminary data.</text>
</comment>
<organism evidence="4 5">
    <name type="scientific">Sungkyunkwania multivorans</name>
    <dbReference type="NCBI Taxonomy" id="1173618"/>
    <lineage>
        <taxon>Bacteria</taxon>
        <taxon>Pseudomonadati</taxon>
        <taxon>Bacteroidota</taxon>
        <taxon>Flavobacteriia</taxon>
        <taxon>Flavobacteriales</taxon>
        <taxon>Flavobacteriaceae</taxon>
        <taxon>Sungkyunkwania</taxon>
    </lineage>
</organism>
<protein>
    <submittedName>
        <fullName evidence="4">T9SS type A sorting domain-containing protein</fullName>
    </submittedName>
</protein>
<feature type="domain" description="Secretion system C-terminal sorting" evidence="3">
    <location>
        <begin position="38"/>
        <end position="107"/>
    </location>
</feature>
<keyword evidence="1 2" id="KW-0732">Signal</keyword>
<dbReference type="NCBIfam" id="TIGR04183">
    <property type="entry name" value="Por_Secre_tail"/>
    <property type="match status" value="1"/>
</dbReference>
<accession>A0ABW3CVV5</accession>
<dbReference type="Proteomes" id="UP001596978">
    <property type="component" value="Unassembled WGS sequence"/>
</dbReference>
<gene>
    <name evidence="4" type="ORF">ACFQ1M_06885</name>
</gene>
<reference evidence="5" key="1">
    <citation type="journal article" date="2019" name="Int. J. Syst. Evol. Microbiol.">
        <title>The Global Catalogue of Microorganisms (GCM) 10K type strain sequencing project: providing services to taxonomists for standard genome sequencing and annotation.</title>
        <authorList>
            <consortium name="The Broad Institute Genomics Platform"/>
            <consortium name="The Broad Institute Genome Sequencing Center for Infectious Disease"/>
            <person name="Wu L."/>
            <person name="Ma J."/>
        </authorList>
    </citation>
    <scope>NUCLEOTIDE SEQUENCE [LARGE SCALE GENOMIC DNA]</scope>
    <source>
        <strain evidence="5">CCUG 62952</strain>
    </source>
</reference>
<evidence type="ECO:0000313" key="4">
    <source>
        <dbReference type="EMBL" id="MFD0861926.1"/>
    </source>
</evidence>
<sequence length="108" mass="12366">MLKNYLFIFFIFICASISAQINDKESSKIAQTDKNISVHPNPAKQVFQVVGIEHSATLRMYSVLGKMVNEIENYHGQEINVQDMRSGIYLVNIQFSNQKSITRKLIVE</sequence>
<name>A0ABW3CVV5_9FLAO</name>
<proteinExistence type="predicted"/>
<dbReference type="InterPro" id="IPR026444">
    <property type="entry name" value="Secre_tail"/>
</dbReference>
<evidence type="ECO:0000256" key="2">
    <source>
        <dbReference type="SAM" id="SignalP"/>
    </source>
</evidence>
<feature type="chain" id="PRO_5045299947" evidence="2">
    <location>
        <begin position="20"/>
        <end position="108"/>
    </location>
</feature>
<evidence type="ECO:0000259" key="3">
    <source>
        <dbReference type="Pfam" id="PF18962"/>
    </source>
</evidence>
<dbReference type="Pfam" id="PF18962">
    <property type="entry name" value="Por_Secre_tail"/>
    <property type="match status" value="1"/>
</dbReference>
<feature type="signal peptide" evidence="2">
    <location>
        <begin position="1"/>
        <end position="19"/>
    </location>
</feature>